<dbReference type="PANTHER" id="PTHR43190:SF3">
    <property type="entry name" value="N-ACETYL-D-GLUCOSAMINE KINASE"/>
    <property type="match status" value="1"/>
</dbReference>
<gene>
    <name evidence="2" type="ORF">MOZ60_01540</name>
</gene>
<proteinExistence type="predicted"/>
<evidence type="ECO:0000313" key="3">
    <source>
        <dbReference type="Proteomes" id="UP001286174"/>
    </source>
</evidence>
<evidence type="ECO:0000259" key="1">
    <source>
        <dbReference type="Pfam" id="PF01869"/>
    </source>
</evidence>
<dbReference type="AlphaFoldDB" id="A0AB35U121"/>
<keyword evidence="3" id="KW-1185">Reference proteome</keyword>
<evidence type="ECO:0000313" key="2">
    <source>
        <dbReference type="EMBL" id="MDX8418773.1"/>
    </source>
</evidence>
<reference evidence="2 3" key="1">
    <citation type="submission" date="2022-03" db="EMBL/GenBank/DDBJ databases">
        <title>Novel taxa within the pig intestine.</title>
        <authorList>
            <person name="Wylensek D."/>
            <person name="Bishof K."/>
            <person name="Afrizal A."/>
            <person name="Clavel T."/>
        </authorList>
    </citation>
    <scope>NUCLEOTIDE SEQUENCE [LARGE SCALE GENOMIC DNA]</scope>
    <source>
        <strain evidence="2 3">CLA-KB-P133</strain>
    </source>
</reference>
<dbReference type="RefSeq" id="WP_370595398.1">
    <property type="nucleotide sequence ID" value="NZ_JALBUR010000002.1"/>
</dbReference>
<protein>
    <recommendedName>
        <fullName evidence="1">ATPase BadF/BadG/BcrA/BcrD type domain-containing protein</fullName>
    </recommendedName>
</protein>
<comment type="caution">
    <text evidence="2">The sequence shown here is derived from an EMBL/GenBank/DDBJ whole genome shotgun (WGS) entry which is preliminary data.</text>
</comment>
<dbReference type="InterPro" id="IPR043129">
    <property type="entry name" value="ATPase_NBD"/>
</dbReference>
<name>A0AB35U121_9FIRM</name>
<dbReference type="SUPFAM" id="SSF53067">
    <property type="entry name" value="Actin-like ATPase domain"/>
    <property type="match status" value="2"/>
</dbReference>
<dbReference type="Pfam" id="PF01869">
    <property type="entry name" value="BcrAD_BadFG"/>
    <property type="match status" value="1"/>
</dbReference>
<dbReference type="InterPro" id="IPR052519">
    <property type="entry name" value="Euk-type_GlcNAc_Kinase"/>
</dbReference>
<dbReference type="PANTHER" id="PTHR43190">
    <property type="entry name" value="N-ACETYL-D-GLUCOSAMINE KINASE"/>
    <property type="match status" value="1"/>
</dbReference>
<organism evidence="2 3">
    <name type="scientific">Grylomicrobium aquisgranensis</name>
    <dbReference type="NCBI Taxonomy" id="2926318"/>
    <lineage>
        <taxon>Bacteria</taxon>
        <taxon>Bacillati</taxon>
        <taxon>Bacillota</taxon>
        <taxon>Erysipelotrichia</taxon>
        <taxon>Erysipelotrichales</taxon>
        <taxon>Erysipelotrichaceae</taxon>
        <taxon>Grylomicrobium</taxon>
    </lineage>
</organism>
<dbReference type="CDD" id="cd24007">
    <property type="entry name" value="ASKHA_NBD_eukNAGK-like"/>
    <property type="match status" value="1"/>
</dbReference>
<sequence>MHTYIIGIDGGGTKTIYALADETGRIVETVSSSSISYHEYGMDAIIARIKDGIGNMCRKAGVQTKNIAIIAAGIPCFGENAAADKQIKEKLKCYLPCQWILVNDAVVGFYGALGGKAGINVVAGTGSISYGQDENENQARSGGWSDLVGDEGSCAWIGKKGMELFFREADGRMKAGALLRIVRHKYQLKEDTDFIAIAEKDIFPNRANTAAFQQVVLSAAKQGDTEAAKLYQQAAYELFLMADSVRRQLHFETGNIPVSLTGGLRHALDFVLPSFVQALQQHGMSYQDPVKEPYEGAVILALQHLYVSHGSSDCMDKRCQ</sequence>
<accession>A0AB35U121</accession>
<dbReference type="Proteomes" id="UP001286174">
    <property type="component" value="Unassembled WGS sequence"/>
</dbReference>
<dbReference type="Gene3D" id="3.30.420.40">
    <property type="match status" value="2"/>
</dbReference>
<dbReference type="EMBL" id="JALBUR010000002">
    <property type="protein sequence ID" value="MDX8418773.1"/>
    <property type="molecule type" value="Genomic_DNA"/>
</dbReference>
<dbReference type="InterPro" id="IPR002731">
    <property type="entry name" value="ATPase_BadF"/>
</dbReference>
<feature type="domain" description="ATPase BadF/BadG/BcrA/BcrD type" evidence="1">
    <location>
        <begin position="6"/>
        <end position="298"/>
    </location>
</feature>